<evidence type="ECO:0000256" key="1">
    <source>
        <dbReference type="SAM" id="MobiDB-lite"/>
    </source>
</evidence>
<dbReference type="RefSeq" id="WP_106169515.1">
    <property type="nucleotide sequence ID" value="NZ_JAVKZF010000004.1"/>
</dbReference>
<feature type="region of interest" description="Disordered" evidence="1">
    <location>
        <begin position="30"/>
        <end position="58"/>
    </location>
</feature>
<name>A0AB37UIN8_9CYAN</name>
<dbReference type="Proteomes" id="UP000282574">
    <property type="component" value="Unassembled WGS sequence"/>
</dbReference>
<protein>
    <recommendedName>
        <fullName evidence="4">Phage tail protein</fullName>
    </recommendedName>
</protein>
<sequence length="151" mass="16780">MLGRNVKPLAVTRFELQGGPFDNIPIRKISIKRTRGSTPSGLGSGEEGKHSFNPTPLTGSIESIDITFVITDQTNELYEWAEKCSSNTEREVERHQITVLGYGDTDEPRVEHVIERCYAETPQDAEHDSASTGLAEVTYTLRGNSIRSEIK</sequence>
<dbReference type="AlphaFoldDB" id="A0AB37UIN8"/>
<evidence type="ECO:0000313" key="2">
    <source>
        <dbReference type="EMBL" id="RUT11241.1"/>
    </source>
</evidence>
<keyword evidence="3" id="KW-1185">Reference proteome</keyword>
<organism evidence="2 3">
    <name type="scientific">Chroococcidiopsis cubana SAG 39.79</name>
    <dbReference type="NCBI Taxonomy" id="388085"/>
    <lineage>
        <taxon>Bacteria</taxon>
        <taxon>Bacillati</taxon>
        <taxon>Cyanobacteriota</taxon>
        <taxon>Cyanophyceae</taxon>
        <taxon>Chroococcidiopsidales</taxon>
        <taxon>Chroococcidiopsidaceae</taxon>
        <taxon>Chroococcidiopsis</taxon>
    </lineage>
</organism>
<accession>A0AB37UIN8</accession>
<reference evidence="2 3" key="1">
    <citation type="journal article" date="2019" name="Genome Biol. Evol.">
        <title>Day and night: Metabolic profiles and evolutionary relationships of six axenic non-marine cyanobacteria.</title>
        <authorList>
            <person name="Will S.E."/>
            <person name="Henke P."/>
            <person name="Boedeker C."/>
            <person name="Huang S."/>
            <person name="Brinkmann H."/>
            <person name="Rohde M."/>
            <person name="Jarek M."/>
            <person name="Friedl T."/>
            <person name="Seufert S."/>
            <person name="Schumacher M."/>
            <person name="Overmann J."/>
            <person name="Neumann-Schaal M."/>
            <person name="Petersen J."/>
        </authorList>
    </citation>
    <scope>NUCLEOTIDE SEQUENCE [LARGE SCALE GENOMIC DNA]</scope>
    <source>
        <strain evidence="2 3">SAG 39.79</strain>
    </source>
</reference>
<proteinExistence type="predicted"/>
<evidence type="ECO:0008006" key="4">
    <source>
        <dbReference type="Google" id="ProtNLM"/>
    </source>
</evidence>
<gene>
    <name evidence="2" type="ORF">DSM107010_35100</name>
</gene>
<evidence type="ECO:0000313" key="3">
    <source>
        <dbReference type="Proteomes" id="UP000282574"/>
    </source>
</evidence>
<comment type="caution">
    <text evidence="2">The sequence shown here is derived from an EMBL/GenBank/DDBJ whole genome shotgun (WGS) entry which is preliminary data.</text>
</comment>
<dbReference type="EMBL" id="RSCK01000029">
    <property type="protein sequence ID" value="RUT11241.1"/>
    <property type="molecule type" value="Genomic_DNA"/>
</dbReference>